<gene>
    <name evidence="1" type="ORF">PHMEG_00021651</name>
</gene>
<proteinExistence type="predicted"/>
<accession>A0A225VM94</accession>
<dbReference type="Proteomes" id="UP000198211">
    <property type="component" value="Unassembled WGS sequence"/>
</dbReference>
<dbReference type="AlphaFoldDB" id="A0A225VM94"/>
<dbReference type="OrthoDB" id="127819at2759"/>
<name>A0A225VM94_9STRA</name>
<reference evidence="2" key="1">
    <citation type="submission" date="2017-03" db="EMBL/GenBank/DDBJ databases">
        <title>Phytopthora megakarya and P. palmivora, two closely related causual agents of cacao black pod achieved similar genome size and gene model numbers by different mechanisms.</title>
        <authorList>
            <person name="Ali S."/>
            <person name="Shao J."/>
            <person name="Larry D.J."/>
            <person name="Kronmiller B."/>
            <person name="Shen D."/>
            <person name="Strem M.D."/>
            <person name="Melnick R.L."/>
            <person name="Guiltinan M.J."/>
            <person name="Tyler B.M."/>
            <person name="Meinhardt L.W."/>
            <person name="Bailey B.A."/>
        </authorList>
    </citation>
    <scope>NUCLEOTIDE SEQUENCE [LARGE SCALE GENOMIC DNA]</scope>
    <source>
        <strain evidence="2">zdho120</strain>
    </source>
</reference>
<dbReference type="EMBL" id="NBNE01004095">
    <property type="protein sequence ID" value="OWZ06139.1"/>
    <property type="molecule type" value="Genomic_DNA"/>
</dbReference>
<organism evidence="1 2">
    <name type="scientific">Phytophthora megakarya</name>
    <dbReference type="NCBI Taxonomy" id="4795"/>
    <lineage>
        <taxon>Eukaryota</taxon>
        <taxon>Sar</taxon>
        <taxon>Stramenopiles</taxon>
        <taxon>Oomycota</taxon>
        <taxon>Peronosporomycetes</taxon>
        <taxon>Peronosporales</taxon>
        <taxon>Peronosporaceae</taxon>
        <taxon>Phytophthora</taxon>
    </lineage>
</organism>
<protein>
    <submittedName>
        <fullName evidence="1">RxLR effector protein</fullName>
    </submittedName>
</protein>
<evidence type="ECO:0000313" key="2">
    <source>
        <dbReference type="Proteomes" id="UP000198211"/>
    </source>
</evidence>
<sequence>MKLTSAEGNILAKSKFRAWITYVDDLNNKTPSQAKSAASVLTENFYDNAVLSKMLNIAMKDKSTQTLAIKLQGQRLENWKTGNVDPLRVLQLLKLDQRDILKNPMLVSWMKYMDDFNARNPTKKMTMFDTFSHYLMNDRRLAKLLETGQKIPATKEISLALQLEWFAKWERMKFTPNDAFKAVGLKGTYEATGPLLSDPALYFWARYLTEFNQKHPSARTSLIDTLRRNYADEAIVDMIVAAKVVPTTKHSAENLELSLLRKWVLEKKNPVTIGRWLLADKSGAMYTKYEAYYNAKWAAGA</sequence>
<comment type="caution">
    <text evidence="1">The sequence shown here is derived from an EMBL/GenBank/DDBJ whole genome shotgun (WGS) entry which is preliminary data.</text>
</comment>
<evidence type="ECO:0000313" key="1">
    <source>
        <dbReference type="EMBL" id="OWZ06139.1"/>
    </source>
</evidence>
<keyword evidence="2" id="KW-1185">Reference proteome</keyword>